<accession>A0ABT6BC31</accession>
<dbReference type="Proteomes" id="UP001528850">
    <property type="component" value="Unassembled WGS sequence"/>
</dbReference>
<name>A0ABT6BC31_9GAMM</name>
<sequence length="86" mass="9756">MLVHEQAWRWPHDLHPLLAVVGGMGIGRKTVTPEGVPPDRELEPFHVEKLLARDNAAGHFARLVRWYPRAAISGFVPKFIAPESRR</sequence>
<organism evidence="1 2">
    <name type="scientific">Luteibacter sahnii</name>
    <dbReference type="NCBI Taxonomy" id="3021977"/>
    <lineage>
        <taxon>Bacteria</taxon>
        <taxon>Pseudomonadati</taxon>
        <taxon>Pseudomonadota</taxon>
        <taxon>Gammaproteobacteria</taxon>
        <taxon>Lysobacterales</taxon>
        <taxon>Rhodanobacteraceae</taxon>
        <taxon>Luteibacter</taxon>
    </lineage>
</organism>
<reference evidence="1 2" key="1">
    <citation type="journal article" date="2024" name="Curr. Microbiol.">
        <title>Luteibacter sahnii sp. nov., A Novel Yellow-Colored Xanthomonadin Pigment Producing Probiotic Bacterium from Healthy Rice Seed Microbiome.</title>
        <authorList>
            <person name="Jaiswal G."/>
            <person name="Rana R."/>
            <person name="Nayak P.K."/>
            <person name="Chouhan R."/>
            <person name="Gandhi S.G."/>
            <person name="Patel H.K."/>
            <person name="Patil P.B."/>
        </authorList>
    </citation>
    <scope>NUCLEOTIDE SEQUENCE [LARGE SCALE GENOMIC DNA]</scope>
    <source>
        <strain evidence="1 2">PPL201</strain>
    </source>
</reference>
<comment type="caution">
    <text evidence="1">The sequence shown here is derived from an EMBL/GenBank/DDBJ whole genome shotgun (WGS) entry which is preliminary data.</text>
</comment>
<dbReference type="EMBL" id="JARJJS010000002">
    <property type="protein sequence ID" value="MDF4025529.1"/>
    <property type="molecule type" value="Genomic_DNA"/>
</dbReference>
<proteinExistence type="predicted"/>
<keyword evidence="2" id="KW-1185">Reference proteome</keyword>
<evidence type="ECO:0000313" key="1">
    <source>
        <dbReference type="EMBL" id="MDF4025529.1"/>
    </source>
</evidence>
<protein>
    <submittedName>
        <fullName evidence="1">Uncharacterized protein</fullName>
    </submittedName>
</protein>
<evidence type="ECO:0000313" key="2">
    <source>
        <dbReference type="Proteomes" id="UP001528850"/>
    </source>
</evidence>
<gene>
    <name evidence="1" type="ORF">P3W24_11185</name>
</gene>